<sequence length="107" mass="11162">MSSLIKKGYTRYTPAQVPRSGISAIDSLGFVPFATYGSRAVGALAGSAQPHPGAPIGDSGQVSREVSKWEGEGGSIVGYVGVLRPFVFGGAGSQVLWPVLAWHREES</sequence>
<dbReference type="EMBL" id="JAOCKG010000004">
    <property type="protein sequence ID" value="MDH2051296.1"/>
    <property type="molecule type" value="Genomic_DNA"/>
</dbReference>
<accession>A0AA42WBN6</accession>
<evidence type="ECO:0000313" key="1">
    <source>
        <dbReference type="EMBL" id="MDH2051296.1"/>
    </source>
</evidence>
<gene>
    <name evidence="1" type="ORF">N5K24_12870</name>
</gene>
<proteinExistence type="predicted"/>
<dbReference type="Proteomes" id="UP001161276">
    <property type="component" value="Unassembled WGS sequence"/>
</dbReference>
<comment type="caution">
    <text evidence="1">The sequence shown here is derived from an EMBL/GenBank/DDBJ whole genome shotgun (WGS) entry which is preliminary data.</text>
</comment>
<dbReference type="AlphaFoldDB" id="A0AA42WBN6"/>
<reference evidence="1" key="1">
    <citation type="submission" date="2022-09" db="EMBL/GenBank/DDBJ databases">
        <title>Intensive care unit water sources are persistently colonized with multi-drug resistant bacteria and are the site of extensive horizontal gene transfer of antibiotic resistance genes.</title>
        <authorList>
            <person name="Diorio-Toth L."/>
        </authorList>
    </citation>
    <scope>NUCLEOTIDE SEQUENCE</scope>
    <source>
        <strain evidence="1">GD03676</strain>
    </source>
</reference>
<organism evidence="1 2">
    <name type="scientific">Achromobacter marplatensis</name>
    <dbReference type="NCBI Taxonomy" id="470868"/>
    <lineage>
        <taxon>Bacteria</taxon>
        <taxon>Pseudomonadati</taxon>
        <taxon>Pseudomonadota</taxon>
        <taxon>Betaproteobacteria</taxon>
        <taxon>Burkholderiales</taxon>
        <taxon>Alcaligenaceae</taxon>
        <taxon>Achromobacter</taxon>
    </lineage>
</organism>
<name>A0AA42WBN6_9BURK</name>
<evidence type="ECO:0000313" key="2">
    <source>
        <dbReference type="Proteomes" id="UP001161276"/>
    </source>
</evidence>
<dbReference type="RefSeq" id="WP_280026970.1">
    <property type="nucleotide sequence ID" value="NZ_JAOCKG010000004.1"/>
</dbReference>
<protein>
    <submittedName>
        <fullName evidence="1">Uncharacterized protein</fullName>
    </submittedName>
</protein>